<dbReference type="InterPro" id="IPR002109">
    <property type="entry name" value="Glutaredoxin"/>
</dbReference>
<organism evidence="3 4">
    <name type="scientific">Brassica carinata</name>
    <name type="common">Ethiopian mustard</name>
    <name type="synonym">Abyssinian cabbage</name>
    <dbReference type="NCBI Taxonomy" id="52824"/>
    <lineage>
        <taxon>Eukaryota</taxon>
        <taxon>Viridiplantae</taxon>
        <taxon>Streptophyta</taxon>
        <taxon>Embryophyta</taxon>
        <taxon>Tracheophyta</taxon>
        <taxon>Spermatophyta</taxon>
        <taxon>Magnoliopsida</taxon>
        <taxon>eudicotyledons</taxon>
        <taxon>Gunneridae</taxon>
        <taxon>Pentapetalae</taxon>
        <taxon>rosids</taxon>
        <taxon>malvids</taxon>
        <taxon>Brassicales</taxon>
        <taxon>Brassicaceae</taxon>
        <taxon>Brassiceae</taxon>
        <taxon>Brassica</taxon>
    </lineage>
</organism>
<feature type="domain" description="Glutaredoxin" evidence="2">
    <location>
        <begin position="218"/>
        <end position="285"/>
    </location>
</feature>
<dbReference type="OrthoDB" id="423313at2759"/>
<evidence type="ECO:0000313" key="4">
    <source>
        <dbReference type="Proteomes" id="UP000886595"/>
    </source>
</evidence>
<evidence type="ECO:0000313" key="3">
    <source>
        <dbReference type="EMBL" id="KAG2296142.1"/>
    </source>
</evidence>
<dbReference type="PANTHER" id="PTHR45669">
    <property type="entry name" value="GLUTAREDOXIN DOMAIN-CONTAINING CYSTEINE-RICH PROTEIN CG12206-RELATED"/>
    <property type="match status" value="1"/>
</dbReference>
<protein>
    <recommendedName>
        <fullName evidence="2">Glutaredoxin domain-containing protein</fullName>
    </recommendedName>
</protein>
<reference evidence="3 4" key="1">
    <citation type="submission" date="2020-02" db="EMBL/GenBank/DDBJ databases">
        <authorList>
            <person name="Ma Q."/>
            <person name="Huang Y."/>
            <person name="Song X."/>
            <person name="Pei D."/>
        </authorList>
    </citation>
    <scope>NUCLEOTIDE SEQUENCE [LARGE SCALE GENOMIC DNA]</scope>
    <source>
        <strain evidence="3">Sxm20200214</strain>
        <tissue evidence="3">Leaf</tissue>
    </source>
</reference>
<dbReference type="SUPFAM" id="SSF52833">
    <property type="entry name" value="Thioredoxin-like"/>
    <property type="match status" value="2"/>
</dbReference>
<dbReference type="EMBL" id="JAAMPC010000009">
    <property type="protein sequence ID" value="KAG2296142.1"/>
    <property type="molecule type" value="Genomic_DNA"/>
</dbReference>
<evidence type="ECO:0000256" key="1">
    <source>
        <dbReference type="SAM" id="MobiDB-lite"/>
    </source>
</evidence>
<gene>
    <name evidence="3" type="ORF">Bca52824_042811</name>
</gene>
<feature type="domain" description="Glutaredoxin" evidence="2">
    <location>
        <begin position="417"/>
        <end position="484"/>
    </location>
</feature>
<feature type="region of interest" description="Disordered" evidence="1">
    <location>
        <begin position="49"/>
        <end position="75"/>
    </location>
</feature>
<evidence type="ECO:0000259" key="2">
    <source>
        <dbReference type="Pfam" id="PF00462"/>
    </source>
</evidence>
<dbReference type="CDD" id="cd02066">
    <property type="entry name" value="GRX_family"/>
    <property type="match status" value="1"/>
</dbReference>
<dbReference type="PROSITE" id="PS51354">
    <property type="entry name" value="GLUTAREDOXIN_2"/>
    <property type="match status" value="2"/>
</dbReference>
<dbReference type="Pfam" id="PF00462">
    <property type="entry name" value="Glutaredoxin"/>
    <property type="match status" value="2"/>
</dbReference>
<dbReference type="Gene3D" id="3.40.30.10">
    <property type="entry name" value="Glutaredoxin"/>
    <property type="match status" value="2"/>
</dbReference>
<dbReference type="Proteomes" id="UP000886595">
    <property type="component" value="Unassembled WGS sequence"/>
</dbReference>
<dbReference type="InterPro" id="IPR036249">
    <property type="entry name" value="Thioredoxin-like_sf"/>
</dbReference>
<feature type="region of interest" description="Disordered" evidence="1">
    <location>
        <begin position="390"/>
        <end position="409"/>
    </location>
</feature>
<proteinExistence type="predicted"/>
<feature type="region of interest" description="Disordered" evidence="1">
    <location>
        <begin position="191"/>
        <end position="210"/>
    </location>
</feature>
<dbReference type="AlphaFoldDB" id="A0A8X7RY82"/>
<sequence length="562" mass="63853">MYGFLKLSHFRCRRFIIHRLKKATRTTSSLSTYGSLHITDLDGASNRQTLPHISLSGNNNNKKIPEPEESRDSLSPDSVINTWELMNDLDDDYLDNGNDSVLSFSELTADHDVGVNGSAMKPDDSYEFVRIEEYEEDWIPLPSKTKQPLWKHLAEESFLSDLDPNIISSYKRALSSKQLGKDTRQTSLLESARLSSRSLEEQEKPRLSETEKDENKIVLYFTSLRGIPKTYEDCYYVRTVLRGYQVAVEERDISMDSKYRKELQIALGEEKPVCLPQVFVRGVHIGGMEEIKKLNDGDSVLSFSELTADHDVGVNGSAMKPDDSYEFVRIEEYEEDWIPLPSKTKQPLWKHLAEESFLSDLDPNIISSYKRALSSKQLGKDTRQTSLLESARLSSRSLEEQEKPRLSETEKDENKIVLYFTSLRGIPKTYEDCYYVRTVLRGYQVAVEERDISMDSKYRKELQIALGEEKPVCLPQVFVRGVHIGGMEEIKKLNDGGELGEMLKGLPVCESLGACECCGDARFVPCTSCGGSTKVFEEQEDAFKRCNGCNENGLVRCKKCCL</sequence>
<dbReference type="Pfam" id="PF23733">
    <property type="entry name" value="GRXCR1-2_C"/>
    <property type="match status" value="1"/>
</dbReference>
<name>A0A8X7RY82_BRACI</name>
<dbReference type="CDD" id="cd03031">
    <property type="entry name" value="GRX_GRX_like"/>
    <property type="match status" value="1"/>
</dbReference>
<accession>A0A8X7RY82</accession>
<feature type="compositionally biased region" description="Basic and acidic residues" evidence="1">
    <location>
        <begin position="397"/>
        <end position="409"/>
    </location>
</feature>
<feature type="compositionally biased region" description="Basic and acidic residues" evidence="1">
    <location>
        <begin position="63"/>
        <end position="74"/>
    </location>
</feature>
<feature type="compositionally biased region" description="Basic and acidic residues" evidence="1">
    <location>
        <begin position="198"/>
        <end position="210"/>
    </location>
</feature>
<comment type="caution">
    <text evidence="3">The sequence shown here is derived from an EMBL/GenBank/DDBJ whole genome shotgun (WGS) entry which is preliminary data.</text>
</comment>
<dbReference type="PANTHER" id="PTHR45669:SF69">
    <property type="entry name" value="GLUTAREDOXIN DOMAIN-CONTAINING PROTEIN"/>
    <property type="match status" value="1"/>
</dbReference>
<keyword evidence="4" id="KW-1185">Reference proteome</keyword>